<feature type="transmembrane region" description="Helical" evidence="6">
    <location>
        <begin position="143"/>
        <end position="163"/>
    </location>
</feature>
<feature type="transmembrane region" description="Helical" evidence="6">
    <location>
        <begin position="119"/>
        <end position="137"/>
    </location>
</feature>
<name>A0A4U8YNI1_9BACT</name>
<reference evidence="7 8" key="1">
    <citation type="submission" date="2019-03" db="EMBL/GenBank/DDBJ databases">
        <authorList>
            <person name="Nijsse B."/>
        </authorList>
    </citation>
    <scope>NUCLEOTIDE SEQUENCE [LARGE SCALE GENOMIC DNA]</scope>
    <source>
        <strain evidence="7">Desulfoluna butyratoxydans MSL71</strain>
    </source>
</reference>
<keyword evidence="8" id="KW-1185">Reference proteome</keyword>
<dbReference type="EMBL" id="CAADHO010000005">
    <property type="protein sequence ID" value="VFQ45311.1"/>
    <property type="molecule type" value="Genomic_DNA"/>
</dbReference>
<dbReference type="PANTHER" id="PTHR30086:SF20">
    <property type="entry name" value="ARGININE EXPORTER PROTEIN ARGO-RELATED"/>
    <property type="match status" value="1"/>
</dbReference>
<feature type="transmembrane region" description="Helical" evidence="6">
    <location>
        <begin position="41"/>
        <end position="63"/>
    </location>
</feature>
<evidence type="ECO:0000256" key="4">
    <source>
        <dbReference type="ARBA" id="ARBA00022989"/>
    </source>
</evidence>
<dbReference type="PIRSF" id="PIRSF006324">
    <property type="entry name" value="LeuE"/>
    <property type="match status" value="1"/>
</dbReference>
<evidence type="ECO:0000256" key="5">
    <source>
        <dbReference type="ARBA" id="ARBA00023136"/>
    </source>
</evidence>
<feature type="transmembrane region" description="Helical" evidence="6">
    <location>
        <begin position="183"/>
        <end position="200"/>
    </location>
</feature>
<proteinExistence type="predicted"/>
<dbReference type="GO" id="GO:0015171">
    <property type="term" value="F:amino acid transmembrane transporter activity"/>
    <property type="evidence" value="ECO:0007669"/>
    <property type="project" value="TreeGrafter"/>
</dbReference>
<keyword evidence="2" id="KW-1003">Cell membrane</keyword>
<dbReference type="Pfam" id="PF01810">
    <property type="entry name" value="LysE"/>
    <property type="match status" value="1"/>
</dbReference>
<sequence>MFESLVVVLGVALAAQLSPGPDMMLIFRHTTTSLRAGMACILGICLGFTVHVTLSVAGLAVIIRTSPLLFNTIRYTGAAYILYVGIRCLTGNSGLTFDANQKSSAPFGQAFRDGLFCNLLNPKVTLFVLSVFSQLLAPETPTAIRALFGLALIVEAIVVWTLFSMLLDRPAFRTRYERFQNPISRGCGVVLCGLAVLMVAG</sequence>
<evidence type="ECO:0000256" key="1">
    <source>
        <dbReference type="ARBA" id="ARBA00004651"/>
    </source>
</evidence>
<dbReference type="PANTHER" id="PTHR30086">
    <property type="entry name" value="ARGININE EXPORTER PROTEIN ARGO"/>
    <property type="match status" value="1"/>
</dbReference>
<keyword evidence="3 6" id="KW-0812">Transmembrane</keyword>
<dbReference type="GO" id="GO:0005886">
    <property type="term" value="C:plasma membrane"/>
    <property type="evidence" value="ECO:0007669"/>
    <property type="project" value="UniProtKB-SubCell"/>
</dbReference>
<evidence type="ECO:0000256" key="6">
    <source>
        <dbReference type="SAM" id="Phobius"/>
    </source>
</evidence>
<protein>
    <submittedName>
        <fullName evidence="7">Amino acid exporter protein leue-type</fullName>
    </submittedName>
</protein>
<comment type="subcellular location">
    <subcellularLocation>
        <location evidence="1">Cell membrane</location>
        <topology evidence="1">Multi-pass membrane protein</topology>
    </subcellularLocation>
</comment>
<dbReference type="InterPro" id="IPR001123">
    <property type="entry name" value="LeuE-type"/>
</dbReference>
<keyword evidence="4 6" id="KW-1133">Transmembrane helix</keyword>
<dbReference type="Proteomes" id="UP000507962">
    <property type="component" value="Unassembled WGS sequence"/>
</dbReference>
<dbReference type="AlphaFoldDB" id="A0A4U8YNI1"/>
<evidence type="ECO:0000313" key="7">
    <source>
        <dbReference type="EMBL" id="VFQ45311.1"/>
    </source>
</evidence>
<keyword evidence="5 6" id="KW-0472">Membrane</keyword>
<dbReference type="RefSeq" id="WP_180141726.1">
    <property type="nucleotide sequence ID" value="NZ_CAADHO010000005.1"/>
</dbReference>
<evidence type="ECO:0000313" key="8">
    <source>
        <dbReference type="Proteomes" id="UP000507962"/>
    </source>
</evidence>
<evidence type="ECO:0000256" key="3">
    <source>
        <dbReference type="ARBA" id="ARBA00022692"/>
    </source>
</evidence>
<evidence type="ECO:0000256" key="2">
    <source>
        <dbReference type="ARBA" id="ARBA00022475"/>
    </source>
</evidence>
<accession>A0A4U8YNI1</accession>
<gene>
    <name evidence="7" type="ORF">MSL71_29680</name>
</gene>
<organism evidence="7 8">
    <name type="scientific">Desulfoluna butyratoxydans</name>
    <dbReference type="NCBI Taxonomy" id="231438"/>
    <lineage>
        <taxon>Bacteria</taxon>
        <taxon>Pseudomonadati</taxon>
        <taxon>Thermodesulfobacteriota</taxon>
        <taxon>Desulfobacteria</taxon>
        <taxon>Desulfobacterales</taxon>
        <taxon>Desulfolunaceae</taxon>
        <taxon>Desulfoluna</taxon>
    </lineage>
</organism>